<keyword evidence="2" id="KW-1185">Reference proteome</keyword>
<dbReference type="EMBL" id="VYGV01000011">
    <property type="protein sequence ID" value="NWF46047.1"/>
    <property type="molecule type" value="Genomic_DNA"/>
</dbReference>
<gene>
    <name evidence="1" type="ORF">F3K02_12410</name>
</gene>
<organism evidence="1 2">
    <name type="scientific">Hydrogenophaga aromaticivorans</name>
    <dbReference type="NCBI Taxonomy" id="2610898"/>
    <lineage>
        <taxon>Bacteria</taxon>
        <taxon>Pseudomonadati</taxon>
        <taxon>Pseudomonadota</taxon>
        <taxon>Betaproteobacteria</taxon>
        <taxon>Burkholderiales</taxon>
        <taxon>Comamonadaceae</taxon>
        <taxon>Hydrogenophaga</taxon>
    </lineage>
</organism>
<proteinExistence type="predicted"/>
<name>A0A7Y8KXY1_9BURK</name>
<sequence length="448" mass="50752">MQHTYPRLNRLTNETKAWLASLERYTHLKSVGWNGITPRGHELEKWVQKQRTLHHQAKLLPWKKAALDKAGFAFVAPRKSKTPTDQDHARNLVVFFQLHGHYAPTQTDGGAALTKWWGRFRDTNGQSGLTTGSKESALEALQILKSGIPEFVFDGASKSQINESKGLTFNGFNPKQPTHEIDADLLIHSNMKKLPQLLLERVSSIEKSAGALSVITKMLRRAALFGQVLRVEIREGGDTDHSWLVDIELFKRDGVDRIRTTVSSNPVNVNDIYSSLILSDTTLIGYYDNRSRYGCISTDHLGRQVIISYDAILGDQMSSLTKRKSKLMPSTVYMVKPRPLAIQSLIDGHRRRMSATTTAHIQFLRNMNDLISRIKAHGKNAGLVHLKWNDKGYAYKFMEHMIRKSRDMSLSFSHAEQLHSINVTWGKERIQCADLFGPILHPQDQLPV</sequence>
<comment type="caution">
    <text evidence="1">The sequence shown here is derived from an EMBL/GenBank/DDBJ whole genome shotgun (WGS) entry which is preliminary data.</text>
</comment>
<dbReference type="AlphaFoldDB" id="A0A7Y8KXY1"/>
<reference evidence="1 2" key="1">
    <citation type="submission" date="2019-09" db="EMBL/GenBank/DDBJ databases">
        <title>Hydrogenophaga aromatica sp. nov., isolated from a para-xylene-degrading enrichment culture.</title>
        <authorList>
            <person name="Tancsics A."/>
            <person name="Banerjee S."/>
        </authorList>
    </citation>
    <scope>NUCLEOTIDE SEQUENCE [LARGE SCALE GENOMIC DNA]</scope>
    <source>
        <strain evidence="1 2">D2P1</strain>
    </source>
</reference>
<dbReference type="RefSeq" id="WP_177135955.1">
    <property type="nucleotide sequence ID" value="NZ_VYGV01000011.1"/>
</dbReference>
<dbReference type="Proteomes" id="UP000545507">
    <property type="component" value="Unassembled WGS sequence"/>
</dbReference>
<evidence type="ECO:0000313" key="1">
    <source>
        <dbReference type="EMBL" id="NWF46047.1"/>
    </source>
</evidence>
<evidence type="ECO:0000313" key="2">
    <source>
        <dbReference type="Proteomes" id="UP000545507"/>
    </source>
</evidence>
<accession>A0A7Y8KXY1</accession>
<protein>
    <submittedName>
        <fullName evidence="1">Uncharacterized protein</fullName>
    </submittedName>
</protein>